<organism evidence="7 8">
    <name type="scientific">Celeribacter persicus</name>
    <dbReference type="NCBI Taxonomy" id="1651082"/>
    <lineage>
        <taxon>Bacteria</taxon>
        <taxon>Pseudomonadati</taxon>
        <taxon>Pseudomonadota</taxon>
        <taxon>Alphaproteobacteria</taxon>
        <taxon>Rhodobacterales</taxon>
        <taxon>Roseobacteraceae</taxon>
        <taxon>Celeribacter</taxon>
    </lineage>
</organism>
<sequence length="416" mass="43650">MLRSGLSLRLLVVTPAVAIFLSSMLVNVGNLGFNMIFSRLMGPELFGQLAFLLTLKLSVLSLFGAAQMAVSHLVSDCEPRGRGALLAGLSVLTRQVFVLLSLVFLFAAIALWLWLGTTALPPVLLFAALPFGAAFSVLRGVSFGAMHTGAIILSANLEMGVRLIGALLAWQLGLGLSGVAGAIALSIIAGWAVVRRELPAPAQPVELSGLIRSLGLGGAAFALLQLAQVLALDGDIFLARSLLSAEDGGLIAALSLSQRIQFFACFSLATVLLPDLTRARRTGQPVIVALRPVGILFGAVSIAVLCATTMVPEWLTDLLVGPQYRAAAPLLRLAALSAIAFTLSYLIATALMAFGDRRGIWICLTVAVVQLAAMALIPEPHLSGFVMIKVSCQLAACGISLLLFAVRLKCSLLTTR</sequence>
<feature type="transmembrane region" description="Helical" evidence="6">
    <location>
        <begin position="12"/>
        <end position="37"/>
    </location>
</feature>
<evidence type="ECO:0000256" key="1">
    <source>
        <dbReference type="ARBA" id="ARBA00004651"/>
    </source>
</evidence>
<evidence type="ECO:0000313" key="7">
    <source>
        <dbReference type="EMBL" id="PTQ68337.1"/>
    </source>
</evidence>
<keyword evidence="4 6" id="KW-1133">Transmembrane helix</keyword>
<gene>
    <name evidence="7" type="ORF">C8N42_11549</name>
</gene>
<keyword evidence="8" id="KW-1185">Reference proteome</keyword>
<evidence type="ECO:0000256" key="6">
    <source>
        <dbReference type="SAM" id="Phobius"/>
    </source>
</evidence>
<keyword evidence="2" id="KW-1003">Cell membrane</keyword>
<feature type="transmembrane region" description="Helical" evidence="6">
    <location>
        <begin position="214"/>
        <end position="231"/>
    </location>
</feature>
<evidence type="ECO:0000256" key="5">
    <source>
        <dbReference type="ARBA" id="ARBA00023136"/>
    </source>
</evidence>
<protein>
    <submittedName>
        <fullName evidence="7">O-antigen/teichoic acid export membrane protein</fullName>
    </submittedName>
</protein>
<dbReference type="EMBL" id="QAOH01000015">
    <property type="protein sequence ID" value="PTQ68337.1"/>
    <property type="molecule type" value="Genomic_DNA"/>
</dbReference>
<dbReference type="Proteomes" id="UP000244077">
    <property type="component" value="Unassembled WGS sequence"/>
</dbReference>
<feature type="transmembrane region" description="Helical" evidence="6">
    <location>
        <begin position="384"/>
        <end position="406"/>
    </location>
</feature>
<dbReference type="PANTHER" id="PTHR30250">
    <property type="entry name" value="PST FAMILY PREDICTED COLANIC ACID TRANSPORTER"/>
    <property type="match status" value="1"/>
</dbReference>
<accession>A0A2T5H9U6</accession>
<comment type="caution">
    <text evidence="7">The sequence shown here is derived from an EMBL/GenBank/DDBJ whole genome shotgun (WGS) entry which is preliminary data.</text>
</comment>
<feature type="transmembrane region" description="Helical" evidence="6">
    <location>
        <begin position="49"/>
        <end position="75"/>
    </location>
</feature>
<dbReference type="AlphaFoldDB" id="A0A2T5H9U6"/>
<dbReference type="PANTHER" id="PTHR30250:SF11">
    <property type="entry name" value="O-ANTIGEN TRANSPORTER-RELATED"/>
    <property type="match status" value="1"/>
</dbReference>
<feature type="transmembrane region" description="Helical" evidence="6">
    <location>
        <begin position="360"/>
        <end position="378"/>
    </location>
</feature>
<feature type="transmembrane region" description="Helical" evidence="6">
    <location>
        <begin position="176"/>
        <end position="194"/>
    </location>
</feature>
<keyword evidence="5 6" id="KW-0472">Membrane</keyword>
<dbReference type="InterPro" id="IPR050833">
    <property type="entry name" value="Poly_Biosynth_Transport"/>
</dbReference>
<feature type="transmembrane region" description="Helical" evidence="6">
    <location>
        <begin position="330"/>
        <end position="353"/>
    </location>
</feature>
<reference evidence="7 8" key="1">
    <citation type="submission" date="2018-04" db="EMBL/GenBank/DDBJ databases">
        <title>Genomic Encyclopedia of Archaeal and Bacterial Type Strains, Phase II (KMG-II): from individual species to whole genera.</title>
        <authorList>
            <person name="Goeker M."/>
        </authorList>
    </citation>
    <scope>NUCLEOTIDE SEQUENCE [LARGE SCALE GENOMIC DNA]</scope>
    <source>
        <strain evidence="7 8">DSM 100434</strain>
    </source>
</reference>
<dbReference type="GO" id="GO:0005886">
    <property type="term" value="C:plasma membrane"/>
    <property type="evidence" value="ECO:0007669"/>
    <property type="project" value="UniProtKB-SubCell"/>
</dbReference>
<evidence type="ECO:0000256" key="3">
    <source>
        <dbReference type="ARBA" id="ARBA00022692"/>
    </source>
</evidence>
<feature type="transmembrane region" description="Helical" evidence="6">
    <location>
        <begin position="120"/>
        <end position="138"/>
    </location>
</feature>
<evidence type="ECO:0000313" key="8">
    <source>
        <dbReference type="Proteomes" id="UP000244077"/>
    </source>
</evidence>
<comment type="subcellular location">
    <subcellularLocation>
        <location evidence="1">Cell membrane</location>
        <topology evidence="1">Multi-pass membrane protein</topology>
    </subcellularLocation>
</comment>
<keyword evidence="3 6" id="KW-0812">Transmembrane</keyword>
<evidence type="ECO:0000256" key="2">
    <source>
        <dbReference type="ARBA" id="ARBA00022475"/>
    </source>
</evidence>
<proteinExistence type="predicted"/>
<feature type="transmembrane region" description="Helical" evidence="6">
    <location>
        <begin position="96"/>
        <end position="114"/>
    </location>
</feature>
<name>A0A2T5H9U6_9RHOB</name>
<evidence type="ECO:0000256" key="4">
    <source>
        <dbReference type="ARBA" id="ARBA00022989"/>
    </source>
</evidence>
<feature type="transmembrane region" description="Helical" evidence="6">
    <location>
        <begin position="286"/>
        <end position="310"/>
    </location>
</feature>
<feature type="transmembrane region" description="Helical" evidence="6">
    <location>
        <begin position="251"/>
        <end position="274"/>
    </location>
</feature>